<comment type="caution">
    <text evidence="2">The sequence shown here is derived from an EMBL/GenBank/DDBJ whole genome shotgun (WGS) entry which is preliminary data.</text>
</comment>
<feature type="region of interest" description="Disordered" evidence="1">
    <location>
        <begin position="15"/>
        <end position="36"/>
    </location>
</feature>
<feature type="non-terminal residue" evidence="2">
    <location>
        <position position="1"/>
    </location>
</feature>
<dbReference type="Proteomes" id="UP000811619">
    <property type="component" value="Unassembled WGS sequence"/>
</dbReference>
<sequence length="51" mass="5341">MIDYGIGAADEISRLSLGQAREPPPSRSPPSIGSAGIITRDITDKFANAVQ</sequence>
<dbReference type="EMBL" id="SRPY01000566">
    <property type="protein sequence ID" value="KAG5921363.1"/>
    <property type="molecule type" value="Genomic_DNA"/>
</dbReference>
<gene>
    <name evidence="2" type="ORF">E4U42_005870</name>
</gene>
<evidence type="ECO:0000313" key="3">
    <source>
        <dbReference type="Proteomes" id="UP000811619"/>
    </source>
</evidence>
<evidence type="ECO:0000256" key="1">
    <source>
        <dbReference type="SAM" id="MobiDB-lite"/>
    </source>
</evidence>
<proteinExistence type="predicted"/>
<organism evidence="2 3">
    <name type="scientific">Claviceps africana</name>
    <dbReference type="NCBI Taxonomy" id="83212"/>
    <lineage>
        <taxon>Eukaryota</taxon>
        <taxon>Fungi</taxon>
        <taxon>Dikarya</taxon>
        <taxon>Ascomycota</taxon>
        <taxon>Pezizomycotina</taxon>
        <taxon>Sordariomycetes</taxon>
        <taxon>Hypocreomycetidae</taxon>
        <taxon>Hypocreales</taxon>
        <taxon>Clavicipitaceae</taxon>
        <taxon>Claviceps</taxon>
    </lineage>
</organism>
<keyword evidence="3" id="KW-1185">Reference proteome</keyword>
<name>A0A8K0J3P1_9HYPO</name>
<accession>A0A8K0J3P1</accession>
<reference evidence="2" key="1">
    <citation type="journal article" date="2020" name="bioRxiv">
        <title>Whole genome comparisons of ergot fungi reveals the divergence and evolution of species within the genus Claviceps are the result of varying mechanisms driving genome evolution and host range expansion.</title>
        <authorList>
            <person name="Wyka S.A."/>
            <person name="Mondo S.J."/>
            <person name="Liu M."/>
            <person name="Dettman J."/>
            <person name="Nalam V."/>
            <person name="Broders K.D."/>
        </authorList>
    </citation>
    <scope>NUCLEOTIDE SEQUENCE</scope>
    <source>
        <strain evidence="2">CCC 489</strain>
    </source>
</reference>
<evidence type="ECO:0000313" key="2">
    <source>
        <dbReference type="EMBL" id="KAG5921363.1"/>
    </source>
</evidence>
<dbReference type="AlphaFoldDB" id="A0A8K0J3P1"/>
<protein>
    <submittedName>
        <fullName evidence="2">Uncharacterized protein</fullName>
    </submittedName>
</protein>